<evidence type="ECO:0000256" key="4">
    <source>
        <dbReference type="ARBA" id="ARBA00022989"/>
    </source>
</evidence>
<dbReference type="KEGG" id="acaf:CA12_03840"/>
<evidence type="ECO:0000256" key="1">
    <source>
        <dbReference type="ARBA" id="ARBA00004651"/>
    </source>
</evidence>
<dbReference type="PANTHER" id="PTHR30625">
    <property type="entry name" value="PROTEIN TOLQ"/>
    <property type="match status" value="1"/>
</dbReference>
<name>A0A517P4J4_9PLAN</name>
<dbReference type="InterPro" id="IPR002898">
    <property type="entry name" value="MotA_ExbB_proton_chnl"/>
</dbReference>
<evidence type="ECO:0000259" key="10">
    <source>
        <dbReference type="Pfam" id="PF01618"/>
    </source>
</evidence>
<dbReference type="InterPro" id="IPR050790">
    <property type="entry name" value="ExbB/TolQ_transport"/>
</dbReference>
<gene>
    <name evidence="11" type="primary">exbB_1</name>
    <name evidence="11" type="ORF">CA12_03840</name>
</gene>
<keyword evidence="9" id="KW-0732">Signal</keyword>
<evidence type="ECO:0000256" key="8">
    <source>
        <dbReference type="SAM" id="Phobius"/>
    </source>
</evidence>
<dbReference type="AlphaFoldDB" id="A0A517P4J4"/>
<feature type="transmembrane region" description="Helical" evidence="8">
    <location>
        <begin position="168"/>
        <end position="196"/>
    </location>
</feature>
<proteinExistence type="inferred from homology"/>
<comment type="subcellular location">
    <subcellularLocation>
        <location evidence="1">Cell membrane</location>
        <topology evidence="1">Multi-pass membrane protein</topology>
    </subcellularLocation>
    <subcellularLocation>
        <location evidence="6">Membrane</location>
        <topology evidence="6">Multi-pass membrane protein</topology>
    </subcellularLocation>
</comment>
<protein>
    <submittedName>
        <fullName evidence="11">Biopolymer transport protein ExbB</fullName>
    </submittedName>
</protein>
<evidence type="ECO:0000256" key="3">
    <source>
        <dbReference type="ARBA" id="ARBA00022692"/>
    </source>
</evidence>
<evidence type="ECO:0000313" key="11">
    <source>
        <dbReference type="EMBL" id="QDT14312.1"/>
    </source>
</evidence>
<keyword evidence="2" id="KW-1003">Cell membrane</keyword>
<evidence type="ECO:0000256" key="9">
    <source>
        <dbReference type="SAM" id="SignalP"/>
    </source>
</evidence>
<feature type="transmembrane region" description="Helical" evidence="8">
    <location>
        <begin position="56"/>
        <end position="84"/>
    </location>
</feature>
<keyword evidence="6" id="KW-0813">Transport</keyword>
<keyword evidence="3 8" id="KW-0812">Transmembrane</keyword>
<organism evidence="11 12">
    <name type="scientific">Alienimonas californiensis</name>
    <dbReference type="NCBI Taxonomy" id="2527989"/>
    <lineage>
        <taxon>Bacteria</taxon>
        <taxon>Pseudomonadati</taxon>
        <taxon>Planctomycetota</taxon>
        <taxon>Planctomycetia</taxon>
        <taxon>Planctomycetales</taxon>
        <taxon>Planctomycetaceae</taxon>
        <taxon>Alienimonas</taxon>
    </lineage>
</organism>
<reference evidence="11 12" key="1">
    <citation type="submission" date="2019-02" db="EMBL/GenBank/DDBJ databases">
        <title>Deep-cultivation of Planctomycetes and their phenomic and genomic characterization uncovers novel biology.</title>
        <authorList>
            <person name="Wiegand S."/>
            <person name="Jogler M."/>
            <person name="Boedeker C."/>
            <person name="Pinto D."/>
            <person name="Vollmers J."/>
            <person name="Rivas-Marin E."/>
            <person name="Kohn T."/>
            <person name="Peeters S.H."/>
            <person name="Heuer A."/>
            <person name="Rast P."/>
            <person name="Oberbeckmann S."/>
            <person name="Bunk B."/>
            <person name="Jeske O."/>
            <person name="Meyerdierks A."/>
            <person name="Storesund J.E."/>
            <person name="Kallscheuer N."/>
            <person name="Luecker S."/>
            <person name="Lage O.M."/>
            <person name="Pohl T."/>
            <person name="Merkel B.J."/>
            <person name="Hornburger P."/>
            <person name="Mueller R.-W."/>
            <person name="Bruemmer F."/>
            <person name="Labrenz M."/>
            <person name="Spormann A.M."/>
            <person name="Op den Camp H."/>
            <person name="Overmann J."/>
            <person name="Amann R."/>
            <person name="Jetten M.S.M."/>
            <person name="Mascher T."/>
            <person name="Medema M.H."/>
            <person name="Devos D.P."/>
            <person name="Kaster A.-K."/>
            <person name="Ovreas L."/>
            <person name="Rohde M."/>
            <person name="Galperin M.Y."/>
            <person name="Jogler C."/>
        </authorList>
    </citation>
    <scope>NUCLEOTIDE SEQUENCE [LARGE SCALE GENOMIC DNA]</scope>
    <source>
        <strain evidence="11 12">CA12</strain>
    </source>
</reference>
<dbReference type="GO" id="GO:0017038">
    <property type="term" value="P:protein import"/>
    <property type="evidence" value="ECO:0007669"/>
    <property type="project" value="TreeGrafter"/>
</dbReference>
<feature type="region of interest" description="Disordered" evidence="7">
    <location>
        <begin position="258"/>
        <end position="305"/>
    </location>
</feature>
<dbReference type="RefSeq" id="WP_242688101.1">
    <property type="nucleotide sequence ID" value="NZ_CP036265.1"/>
</dbReference>
<dbReference type="PANTHER" id="PTHR30625:SF11">
    <property type="entry name" value="MOTA_TOLQ_EXBB PROTON CHANNEL DOMAIN-CONTAINING PROTEIN"/>
    <property type="match status" value="1"/>
</dbReference>
<evidence type="ECO:0000256" key="7">
    <source>
        <dbReference type="SAM" id="MobiDB-lite"/>
    </source>
</evidence>
<keyword evidence="6" id="KW-0653">Protein transport</keyword>
<dbReference type="EMBL" id="CP036265">
    <property type="protein sequence ID" value="QDT14312.1"/>
    <property type="molecule type" value="Genomic_DNA"/>
</dbReference>
<evidence type="ECO:0000256" key="5">
    <source>
        <dbReference type="ARBA" id="ARBA00023136"/>
    </source>
</evidence>
<keyword evidence="4 8" id="KW-1133">Transmembrane helix</keyword>
<evidence type="ECO:0000313" key="12">
    <source>
        <dbReference type="Proteomes" id="UP000318741"/>
    </source>
</evidence>
<feature type="transmembrane region" description="Helical" evidence="8">
    <location>
        <begin position="208"/>
        <end position="236"/>
    </location>
</feature>
<sequence length="305" mass="31504" precursor="true">MPLAARLLIACGLALAPALLSPGPALFAQEAGPAPGPAAAEAPAAPGGGLFGGEPWLMGLTLGDLLVIAAPFLVASLIALWFGVERLVVLRPGRVIPKEFVSRFLNLVESGRISPEEAREICEENGSPVAEVFRHAVKKSGRPAMEVEQAVIDGGARQVSHLRKHLRVLNAVATVSPLMGLLGTVIGMILAFAKIAGGEGAMGDADQLAAGIVTALLTTALGLTVAIPALTLYFYLSGRVESLVMRMDELAERIVEAVAREEDEAAPDAPAPKPPPAPHRPGPPNGRSPVKAAPGLTRQPAGKDV</sequence>
<dbReference type="Proteomes" id="UP000318741">
    <property type="component" value="Chromosome"/>
</dbReference>
<feature type="signal peptide" evidence="9">
    <location>
        <begin position="1"/>
        <end position="27"/>
    </location>
</feature>
<evidence type="ECO:0000256" key="6">
    <source>
        <dbReference type="RuleBase" id="RU004057"/>
    </source>
</evidence>
<comment type="similarity">
    <text evidence="6">Belongs to the exbB/tolQ family.</text>
</comment>
<dbReference type="Pfam" id="PF01618">
    <property type="entry name" value="MotA_ExbB"/>
    <property type="match status" value="1"/>
</dbReference>
<feature type="domain" description="MotA/TolQ/ExbB proton channel" evidence="10">
    <location>
        <begin position="127"/>
        <end position="248"/>
    </location>
</feature>
<keyword evidence="12" id="KW-1185">Reference proteome</keyword>
<keyword evidence="5 8" id="KW-0472">Membrane</keyword>
<feature type="chain" id="PRO_5022232442" evidence="9">
    <location>
        <begin position="28"/>
        <end position="305"/>
    </location>
</feature>
<feature type="compositionally biased region" description="Pro residues" evidence="7">
    <location>
        <begin position="269"/>
        <end position="286"/>
    </location>
</feature>
<dbReference type="GO" id="GO:0005886">
    <property type="term" value="C:plasma membrane"/>
    <property type="evidence" value="ECO:0007669"/>
    <property type="project" value="UniProtKB-SubCell"/>
</dbReference>
<accession>A0A517P4J4</accession>
<evidence type="ECO:0000256" key="2">
    <source>
        <dbReference type="ARBA" id="ARBA00022475"/>
    </source>
</evidence>